<dbReference type="AlphaFoldDB" id="A0A409X1W8"/>
<proteinExistence type="predicted"/>
<organism evidence="2 3">
    <name type="scientific">Gymnopilus dilepis</name>
    <dbReference type="NCBI Taxonomy" id="231916"/>
    <lineage>
        <taxon>Eukaryota</taxon>
        <taxon>Fungi</taxon>
        <taxon>Dikarya</taxon>
        <taxon>Basidiomycota</taxon>
        <taxon>Agaricomycotina</taxon>
        <taxon>Agaricomycetes</taxon>
        <taxon>Agaricomycetidae</taxon>
        <taxon>Agaricales</taxon>
        <taxon>Agaricineae</taxon>
        <taxon>Hymenogastraceae</taxon>
        <taxon>Gymnopilus</taxon>
    </lineage>
</organism>
<dbReference type="Proteomes" id="UP000284706">
    <property type="component" value="Unassembled WGS sequence"/>
</dbReference>
<gene>
    <name evidence="2" type="ORF">CVT26_014689</name>
</gene>
<dbReference type="EMBL" id="NHYE01004415">
    <property type="protein sequence ID" value="PPQ84750.1"/>
    <property type="molecule type" value="Genomic_DNA"/>
</dbReference>
<evidence type="ECO:0000256" key="1">
    <source>
        <dbReference type="SAM" id="MobiDB-lite"/>
    </source>
</evidence>
<reference evidence="2 3" key="1">
    <citation type="journal article" date="2018" name="Evol. Lett.">
        <title>Horizontal gene cluster transfer increased hallucinogenic mushroom diversity.</title>
        <authorList>
            <person name="Reynolds H.T."/>
            <person name="Vijayakumar V."/>
            <person name="Gluck-Thaler E."/>
            <person name="Korotkin H.B."/>
            <person name="Matheny P.B."/>
            <person name="Slot J.C."/>
        </authorList>
    </citation>
    <scope>NUCLEOTIDE SEQUENCE [LARGE SCALE GENOMIC DNA]</scope>
    <source>
        <strain evidence="2 3">SRW20</strain>
    </source>
</reference>
<accession>A0A409X1W8</accession>
<dbReference type="PANTHER" id="PTHR33129">
    <property type="entry name" value="PROTEIN KINASE DOMAIN-CONTAINING PROTEIN-RELATED"/>
    <property type="match status" value="1"/>
</dbReference>
<feature type="region of interest" description="Disordered" evidence="1">
    <location>
        <begin position="458"/>
        <end position="477"/>
    </location>
</feature>
<dbReference type="OrthoDB" id="2340858at2759"/>
<protein>
    <submittedName>
        <fullName evidence="2">Uncharacterized protein</fullName>
    </submittedName>
</protein>
<dbReference type="InParanoid" id="A0A409X1W8"/>
<evidence type="ECO:0000313" key="2">
    <source>
        <dbReference type="EMBL" id="PPQ84750.1"/>
    </source>
</evidence>
<sequence>MTFEQGPGSTLADVVGASPLTPERAVGQLVQSALVAFWSLYWGRSIQQDEDEWRYRNRNARPASQSVLEEEREDLDACFVLHFPLLFQDLGLEKQKILVRKDYICIYDAFEEWEVCSIEDIASSVVVTGQPGIGKSLWVYYGEGKPILWHLPTESSGHHPVMGGALFLFVAEGVFRVSAEFCCVDFCRRVWTLVAGPNEFERHGDGPSPSLPVSLDLVLHGSNLEMIYVSSPQGARWRRLEKTTSPTVCLMEAWTREEMRQLWVFIHHFSASGGIIIKKHFPPIRTHPKALIRPPISTHQSALPILPLAHRIHPHPSLFSTVGFSTLFLYHSPPPLFLLTRRDPTQPQSTTALAIASAHVAGLLVDHVRMKWSREEVVLQGVSGSGGDVWSGVCGVCGAVLGKGWVLDMVPISVGEHFGEEGEEGEEGAMRLEVKPTKVVESDASSLPLSIEEDAYYTLSKSKTPPPTTDTNTDTNTDTDIDIDSFIIHDNHLHLFHFTTEQSRPAIRVNPGFMDFLHASPSRCQRSWLHPGLQNSSSEPAERHGKRKRTK</sequence>
<dbReference type="PANTHER" id="PTHR33129:SF1">
    <property type="entry name" value="ATP-BINDING PROTEIN"/>
    <property type="match status" value="1"/>
</dbReference>
<name>A0A409X1W8_9AGAR</name>
<dbReference type="InterPro" id="IPR052980">
    <property type="entry name" value="Crinkler_effector"/>
</dbReference>
<keyword evidence="3" id="KW-1185">Reference proteome</keyword>
<comment type="caution">
    <text evidence="2">The sequence shown here is derived from an EMBL/GenBank/DDBJ whole genome shotgun (WGS) entry which is preliminary data.</text>
</comment>
<evidence type="ECO:0000313" key="3">
    <source>
        <dbReference type="Proteomes" id="UP000284706"/>
    </source>
</evidence>
<dbReference type="STRING" id="231916.A0A409X1W8"/>
<feature type="region of interest" description="Disordered" evidence="1">
    <location>
        <begin position="527"/>
        <end position="551"/>
    </location>
</feature>